<evidence type="ECO:0000259" key="3">
    <source>
        <dbReference type="PROSITE" id="PS51186"/>
    </source>
</evidence>
<dbReference type="Gene3D" id="3.40.630.30">
    <property type="match status" value="1"/>
</dbReference>
<dbReference type="AlphaFoldDB" id="A0A420WMZ8"/>
<dbReference type="CDD" id="cd04301">
    <property type="entry name" value="NAT_SF"/>
    <property type="match status" value="1"/>
</dbReference>
<dbReference type="InterPro" id="IPR000182">
    <property type="entry name" value="GNAT_dom"/>
</dbReference>
<evidence type="ECO:0000256" key="1">
    <source>
        <dbReference type="ARBA" id="ARBA00022679"/>
    </source>
</evidence>
<gene>
    <name evidence="4" type="ORF">BCL74_0013</name>
</gene>
<evidence type="ECO:0000313" key="5">
    <source>
        <dbReference type="Proteomes" id="UP000277424"/>
    </source>
</evidence>
<dbReference type="PANTHER" id="PTHR43072">
    <property type="entry name" value="N-ACETYLTRANSFERASE"/>
    <property type="match status" value="1"/>
</dbReference>
<evidence type="ECO:0000256" key="2">
    <source>
        <dbReference type="ARBA" id="ARBA00023315"/>
    </source>
</evidence>
<feature type="domain" description="N-acetyltransferase" evidence="3">
    <location>
        <begin position="4"/>
        <end position="166"/>
    </location>
</feature>
<keyword evidence="1 4" id="KW-0808">Transferase</keyword>
<dbReference type="GO" id="GO:0016747">
    <property type="term" value="F:acyltransferase activity, transferring groups other than amino-acyl groups"/>
    <property type="evidence" value="ECO:0007669"/>
    <property type="project" value="InterPro"/>
</dbReference>
<dbReference type="PANTHER" id="PTHR43072:SF23">
    <property type="entry name" value="UPF0039 PROTEIN C11D3.02C"/>
    <property type="match status" value="1"/>
</dbReference>
<dbReference type="OrthoDB" id="5459937at2"/>
<dbReference type="SUPFAM" id="SSF55729">
    <property type="entry name" value="Acyl-CoA N-acyltransferases (Nat)"/>
    <property type="match status" value="1"/>
</dbReference>
<dbReference type="PROSITE" id="PS51186">
    <property type="entry name" value="GNAT"/>
    <property type="match status" value="1"/>
</dbReference>
<name>A0A420WMZ8_9PROT</name>
<organism evidence="4 5">
    <name type="scientific">Oceanibaculum indicum</name>
    <dbReference type="NCBI Taxonomy" id="526216"/>
    <lineage>
        <taxon>Bacteria</taxon>
        <taxon>Pseudomonadati</taxon>
        <taxon>Pseudomonadota</taxon>
        <taxon>Alphaproteobacteria</taxon>
        <taxon>Rhodospirillales</taxon>
        <taxon>Oceanibaculaceae</taxon>
        <taxon>Oceanibaculum</taxon>
    </lineage>
</organism>
<evidence type="ECO:0000313" key="4">
    <source>
        <dbReference type="EMBL" id="RKQ72255.1"/>
    </source>
</evidence>
<dbReference type="InterPro" id="IPR016181">
    <property type="entry name" value="Acyl_CoA_acyltransferase"/>
</dbReference>
<dbReference type="EMBL" id="RBIG01000001">
    <property type="protein sequence ID" value="RKQ72255.1"/>
    <property type="molecule type" value="Genomic_DNA"/>
</dbReference>
<dbReference type="Proteomes" id="UP000277424">
    <property type="component" value="Unassembled WGS sequence"/>
</dbReference>
<dbReference type="Pfam" id="PF00583">
    <property type="entry name" value="Acetyltransf_1"/>
    <property type="match status" value="1"/>
</dbReference>
<dbReference type="RefSeq" id="WP_121216639.1">
    <property type="nucleotide sequence ID" value="NZ_RBIG01000001.1"/>
</dbReference>
<reference evidence="4 5" key="1">
    <citation type="submission" date="2018-10" db="EMBL/GenBank/DDBJ databases">
        <title>Comparative analysis of microorganisms from saline springs in Andes Mountain Range, Colombia.</title>
        <authorList>
            <person name="Rubin E."/>
        </authorList>
    </citation>
    <scope>NUCLEOTIDE SEQUENCE [LARGE SCALE GENOMIC DNA]</scope>
    <source>
        <strain evidence="4 5">USBA 36</strain>
    </source>
</reference>
<sequence>MDALIVRPGVISDLPALVGIFNHYVANGHVTFATVPHTVESRRPWFESYGAGRHQLLVGEVDGIVIGSTYSSPYRPGPAFDTTVETSIYLHPEWHGRGFGFQLYSALLQRLAEQPVHLAVAGVALPNPGSLALHRRLGFEEVGTFREYAQKNGSWISSTWFQHRVGTA</sequence>
<protein>
    <submittedName>
        <fullName evidence="4">Phosphinothricin acetyltransferase</fullName>
    </submittedName>
</protein>
<proteinExistence type="predicted"/>
<keyword evidence="2" id="KW-0012">Acyltransferase</keyword>
<accession>A0A420WMZ8</accession>
<comment type="caution">
    <text evidence="4">The sequence shown here is derived from an EMBL/GenBank/DDBJ whole genome shotgun (WGS) entry which is preliminary data.</text>
</comment>